<accession>A0A4R6XWF3</accession>
<dbReference type="PANTHER" id="PTHR47649:SF1">
    <property type="entry name" value="RIBONUCLEASE D"/>
    <property type="match status" value="1"/>
</dbReference>
<organism evidence="2 3">
    <name type="scientific">Marinicella litoralis</name>
    <dbReference type="NCBI Taxonomy" id="644220"/>
    <lineage>
        <taxon>Bacteria</taxon>
        <taxon>Pseudomonadati</taxon>
        <taxon>Pseudomonadota</taxon>
        <taxon>Gammaproteobacteria</taxon>
        <taxon>Lysobacterales</taxon>
        <taxon>Marinicellaceae</taxon>
        <taxon>Marinicella</taxon>
    </lineage>
</organism>
<dbReference type="GO" id="GO:0000166">
    <property type="term" value="F:nucleotide binding"/>
    <property type="evidence" value="ECO:0007669"/>
    <property type="project" value="InterPro"/>
</dbReference>
<evidence type="ECO:0000313" key="3">
    <source>
        <dbReference type="Proteomes" id="UP000295724"/>
    </source>
</evidence>
<name>A0A4R6XWF3_9GAMM</name>
<sequence>MIDQGADYAIDTEFERSRTFYLNPALLQINCDGLVYLVDIAIPDIANIVMKPIQGLVLHSGSEDLELWHQVTQQKPQRVFDTQVAAALSGYSLHTSYLNLVNELMGVELDKAMSRSDWLARPLSDAQLQYAVEDIIYLDEFKMQLTEKMNQRGLNDLFSVLMQQMIDNIDHDIHSEKLFQKMVKSERLNHEESKKLWLILNWRDQLAKSRNKPRNWILNPKQIVEVIRKVKTYSDLFHLGLHPNFVKLNGEKLIQVMFDQANGALQNLPAKIKLSSQQGAHLSEMKLRLSEVAARFDIEPSVIINVQALKKLAFEGGDLNDLPTWQALI</sequence>
<dbReference type="Gene3D" id="1.10.150.80">
    <property type="entry name" value="HRDC domain"/>
    <property type="match status" value="1"/>
</dbReference>
<keyword evidence="3" id="KW-1185">Reference proteome</keyword>
<protein>
    <submittedName>
        <fullName evidence="2">Ribonuclease D</fullName>
    </submittedName>
</protein>
<dbReference type="SUPFAM" id="SSF53098">
    <property type="entry name" value="Ribonuclease H-like"/>
    <property type="match status" value="1"/>
</dbReference>
<feature type="domain" description="3'-5' exonuclease" evidence="1">
    <location>
        <begin position="1"/>
        <end position="154"/>
    </location>
</feature>
<evidence type="ECO:0000259" key="1">
    <source>
        <dbReference type="SMART" id="SM00474"/>
    </source>
</evidence>
<dbReference type="Pfam" id="PF01612">
    <property type="entry name" value="DNA_pol_A_exo1"/>
    <property type="match status" value="1"/>
</dbReference>
<dbReference type="Proteomes" id="UP000295724">
    <property type="component" value="Unassembled WGS sequence"/>
</dbReference>
<dbReference type="Gene3D" id="3.30.420.10">
    <property type="entry name" value="Ribonuclease H-like superfamily/Ribonuclease H"/>
    <property type="match status" value="1"/>
</dbReference>
<dbReference type="SUPFAM" id="SSF47819">
    <property type="entry name" value="HRDC-like"/>
    <property type="match status" value="1"/>
</dbReference>
<gene>
    <name evidence="2" type="ORF">C8D91_1065</name>
</gene>
<evidence type="ECO:0000313" key="2">
    <source>
        <dbReference type="EMBL" id="TDR22574.1"/>
    </source>
</evidence>
<dbReference type="GO" id="GO:0006139">
    <property type="term" value="P:nucleobase-containing compound metabolic process"/>
    <property type="evidence" value="ECO:0007669"/>
    <property type="project" value="InterPro"/>
</dbReference>
<dbReference type="SMART" id="SM00474">
    <property type="entry name" value="35EXOc"/>
    <property type="match status" value="1"/>
</dbReference>
<proteinExistence type="predicted"/>
<dbReference type="GO" id="GO:0008408">
    <property type="term" value="F:3'-5' exonuclease activity"/>
    <property type="evidence" value="ECO:0007669"/>
    <property type="project" value="InterPro"/>
</dbReference>
<comment type="caution">
    <text evidence="2">The sequence shown here is derived from an EMBL/GenBank/DDBJ whole genome shotgun (WGS) entry which is preliminary data.</text>
</comment>
<dbReference type="InterPro" id="IPR010997">
    <property type="entry name" value="HRDC-like_sf"/>
</dbReference>
<dbReference type="EMBL" id="SNZB01000002">
    <property type="protein sequence ID" value="TDR22574.1"/>
    <property type="molecule type" value="Genomic_DNA"/>
</dbReference>
<dbReference type="InterPro" id="IPR012337">
    <property type="entry name" value="RNaseH-like_sf"/>
</dbReference>
<dbReference type="InterPro" id="IPR036397">
    <property type="entry name" value="RNaseH_sf"/>
</dbReference>
<dbReference type="CDD" id="cd06142">
    <property type="entry name" value="RNaseD_exo"/>
    <property type="match status" value="1"/>
</dbReference>
<dbReference type="InterPro" id="IPR044876">
    <property type="entry name" value="HRDC_dom_sf"/>
</dbReference>
<dbReference type="AlphaFoldDB" id="A0A4R6XWF3"/>
<dbReference type="GO" id="GO:0003676">
    <property type="term" value="F:nucleic acid binding"/>
    <property type="evidence" value="ECO:0007669"/>
    <property type="project" value="InterPro"/>
</dbReference>
<dbReference type="InterPro" id="IPR051086">
    <property type="entry name" value="RNase_D-like"/>
</dbReference>
<dbReference type="PANTHER" id="PTHR47649">
    <property type="entry name" value="RIBONUCLEASE D"/>
    <property type="match status" value="1"/>
</dbReference>
<reference evidence="2 3" key="1">
    <citation type="submission" date="2019-03" db="EMBL/GenBank/DDBJ databases">
        <title>Genomic Encyclopedia of Type Strains, Phase IV (KMG-IV): sequencing the most valuable type-strain genomes for metagenomic binning, comparative biology and taxonomic classification.</title>
        <authorList>
            <person name="Goeker M."/>
        </authorList>
    </citation>
    <scope>NUCLEOTIDE SEQUENCE [LARGE SCALE GENOMIC DNA]</scope>
    <source>
        <strain evidence="2 3">DSM 25488</strain>
    </source>
</reference>
<dbReference type="InterPro" id="IPR002562">
    <property type="entry name" value="3'-5'_exonuclease_dom"/>
</dbReference>